<sequence length="571" mass="64093">MVAAAGAAERETLQLRKLARQRTRGRRAKMAVDQMSLPMTGTGLDGVSCVPANDWMEVGPRNVYLVPGSNPIELEERPHRKQDCGHGYRPLTLIPVGACVHHQGVPQCLVSTSTTPGSAGGKMSKNTQCASGDAAGTSATLGRLKKVQACRLKSQHRIKEMETILEENERIFKDKLEEASLIELKLKYFEEFIQELENKYIQSHQQIEEMEKVIIEKDKAHTQKHEEDQHFMSLKRIDELENTLANKNKDVITCSQKIDEVLAEVTERTTQFCQKELMGRYDTKLSEACKIQLTKQELANNNECATSGGTIGSSSYSCITIRREIDTLNERLAAEGQTFDGADLSKGPLKAKASHSTSQLSQKLKTTYKASTSKIVSSFKTTTSRAVCQLVKEYVGHRDGIWDVSYEDDFANALSVAFIITSNFILDHTAMLWSIETGKCLLKYVGHAGSESDFVESNRQIEQESEELASADWTPTDAAPADRLPAERIRAADAPAARFVWEKYPDIDPWEPNWLPDFTRQHGLLLDSTDYQPLDYFRLFFPEAAFQLLHQLIPHSRWTPRPCPTPSPCKH</sequence>
<dbReference type="EMBL" id="JAATIS010007298">
    <property type="protein sequence ID" value="KAG2458474.1"/>
    <property type="molecule type" value="Genomic_DNA"/>
</dbReference>
<dbReference type="InterPro" id="IPR015943">
    <property type="entry name" value="WD40/YVTN_repeat-like_dom_sf"/>
</dbReference>
<protein>
    <submittedName>
        <fullName evidence="1">WDR37 protein</fullName>
    </submittedName>
</protein>
<dbReference type="SUPFAM" id="SSF50978">
    <property type="entry name" value="WD40 repeat-like"/>
    <property type="match status" value="1"/>
</dbReference>
<comment type="caution">
    <text evidence="1">The sequence shown here is derived from an EMBL/GenBank/DDBJ whole genome shotgun (WGS) entry which is preliminary data.</text>
</comment>
<dbReference type="Proteomes" id="UP000886611">
    <property type="component" value="Unassembled WGS sequence"/>
</dbReference>
<feature type="non-terminal residue" evidence="1">
    <location>
        <position position="571"/>
    </location>
</feature>
<reference evidence="1 2" key="1">
    <citation type="journal article" date="2021" name="Cell">
        <title>Tracing the genetic footprints of vertebrate landing in non-teleost ray-finned fishes.</title>
        <authorList>
            <person name="Bi X."/>
            <person name="Wang K."/>
            <person name="Yang L."/>
            <person name="Pan H."/>
            <person name="Jiang H."/>
            <person name="Wei Q."/>
            <person name="Fang M."/>
            <person name="Yu H."/>
            <person name="Zhu C."/>
            <person name="Cai Y."/>
            <person name="He Y."/>
            <person name="Gan X."/>
            <person name="Zeng H."/>
            <person name="Yu D."/>
            <person name="Zhu Y."/>
            <person name="Jiang H."/>
            <person name="Qiu Q."/>
            <person name="Yang H."/>
            <person name="Zhang Y.E."/>
            <person name="Wang W."/>
            <person name="Zhu M."/>
            <person name="He S."/>
            <person name="Zhang G."/>
        </authorList>
    </citation>
    <scope>NUCLEOTIDE SEQUENCE [LARGE SCALE GENOMIC DNA]</scope>
    <source>
        <strain evidence="1">Bchr_013</strain>
    </source>
</reference>
<feature type="non-terminal residue" evidence="1">
    <location>
        <position position="1"/>
    </location>
</feature>
<evidence type="ECO:0000313" key="2">
    <source>
        <dbReference type="Proteomes" id="UP000886611"/>
    </source>
</evidence>
<organism evidence="1 2">
    <name type="scientific">Polypterus senegalus</name>
    <name type="common">Senegal bichir</name>
    <dbReference type="NCBI Taxonomy" id="55291"/>
    <lineage>
        <taxon>Eukaryota</taxon>
        <taxon>Metazoa</taxon>
        <taxon>Chordata</taxon>
        <taxon>Craniata</taxon>
        <taxon>Vertebrata</taxon>
        <taxon>Euteleostomi</taxon>
        <taxon>Actinopterygii</taxon>
        <taxon>Polypteriformes</taxon>
        <taxon>Polypteridae</taxon>
        <taxon>Polypterus</taxon>
    </lineage>
</organism>
<name>A0A8X8BKQ5_POLSE</name>
<dbReference type="AlphaFoldDB" id="A0A8X8BKQ5"/>
<dbReference type="Gene3D" id="2.130.10.10">
    <property type="entry name" value="YVTN repeat-like/Quinoprotein amine dehydrogenase"/>
    <property type="match status" value="1"/>
</dbReference>
<keyword evidence="2" id="KW-1185">Reference proteome</keyword>
<proteinExistence type="predicted"/>
<gene>
    <name evidence="1" type="primary">Wdr37_0</name>
    <name evidence="1" type="ORF">GTO96_0018253</name>
</gene>
<accession>A0A8X8BKQ5</accession>
<evidence type="ECO:0000313" key="1">
    <source>
        <dbReference type="EMBL" id="KAG2458474.1"/>
    </source>
</evidence>
<dbReference type="InterPro" id="IPR036322">
    <property type="entry name" value="WD40_repeat_dom_sf"/>
</dbReference>